<evidence type="ECO:0000313" key="3">
    <source>
        <dbReference type="Proteomes" id="UP000091967"/>
    </source>
</evidence>
<feature type="region of interest" description="Disordered" evidence="1">
    <location>
        <begin position="1"/>
        <end position="44"/>
    </location>
</feature>
<evidence type="ECO:0000313" key="2">
    <source>
        <dbReference type="EMBL" id="OBS22932.1"/>
    </source>
</evidence>
<reference evidence="2 3" key="1">
    <citation type="submission" date="2016-06" db="EMBL/GenBank/DDBJ databases">
        <title>Living apart together: crosstalk between the core and supernumerary genomes in a fungal plant pathogen.</title>
        <authorList>
            <person name="Vanheule A."/>
            <person name="Audenaert K."/>
            <person name="Warris S."/>
            <person name="Van De Geest H."/>
            <person name="Schijlen E."/>
            <person name="Hofte M."/>
            <person name="De Saeger S."/>
            <person name="Haesaert G."/>
            <person name="Waalwijk C."/>
            <person name="Van Der Lee T."/>
        </authorList>
    </citation>
    <scope>NUCLEOTIDE SEQUENCE [LARGE SCALE GENOMIC DNA]</scope>
    <source>
        <strain evidence="2 3">2516</strain>
    </source>
</reference>
<sequence>MAEHNSHTQDPVQSVESSTDSAADTTDDSQAESPTLGWANAPPSHQVVHGVPILGEAHAPPPGQSANVPANLSHNQSTVELHNFPCSSLIFNKPTTHQQYRILSRTTDIKKERLERELFEVMRVLRSFSVSEEEFQAALAEYSAIKHEILKLDLEYACVRRAWMFVLEERERLVRLGEGPE</sequence>
<name>A0A1B8AQV4_FUSPO</name>
<accession>A0A1B8AQV4</accession>
<comment type="caution">
    <text evidence="2">The sequence shown here is derived from an EMBL/GenBank/DDBJ whole genome shotgun (WGS) entry which is preliminary data.</text>
</comment>
<dbReference type="EMBL" id="LYXU01000003">
    <property type="protein sequence ID" value="OBS22932.1"/>
    <property type="molecule type" value="Genomic_DNA"/>
</dbReference>
<evidence type="ECO:0000256" key="1">
    <source>
        <dbReference type="SAM" id="MobiDB-lite"/>
    </source>
</evidence>
<dbReference type="OMA" id="CRTTEAW"/>
<keyword evidence="3" id="KW-1185">Reference proteome</keyword>
<dbReference type="AlphaFoldDB" id="A0A1B8AQV4"/>
<protein>
    <submittedName>
        <fullName evidence="2">Uncharacterized protein</fullName>
    </submittedName>
</protein>
<dbReference type="Proteomes" id="UP000091967">
    <property type="component" value="Unassembled WGS sequence"/>
</dbReference>
<proteinExistence type="predicted"/>
<gene>
    <name evidence="2" type="ORF">FPOA_09253</name>
</gene>
<dbReference type="OrthoDB" id="5086684at2759"/>
<organism evidence="2 3">
    <name type="scientific">Fusarium poae</name>
    <dbReference type="NCBI Taxonomy" id="36050"/>
    <lineage>
        <taxon>Eukaryota</taxon>
        <taxon>Fungi</taxon>
        <taxon>Dikarya</taxon>
        <taxon>Ascomycota</taxon>
        <taxon>Pezizomycotina</taxon>
        <taxon>Sordariomycetes</taxon>
        <taxon>Hypocreomycetidae</taxon>
        <taxon>Hypocreales</taxon>
        <taxon>Nectriaceae</taxon>
        <taxon>Fusarium</taxon>
    </lineage>
</organism>